<evidence type="ECO:0000256" key="9">
    <source>
        <dbReference type="ARBA" id="ARBA00023049"/>
    </source>
</evidence>
<gene>
    <name evidence="19" type="ORF">EKD02_03935</name>
    <name evidence="17" type="ORF">FP507_07845</name>
    <name evidence="18" type="ORF">GJ685_02530</name>
</gene>
<dbReference type="Proteomes" id="UP000327458">
    <property type="component" value="Unassembled WGS sequence"/>
</dbReference>
<evidence type="ECO:0000256" key="3">
    <source>
        <dbReference type="ARBA" id="ARBA00022692"/>
    </source>
</evidence>
<keyword evidence="5 13" id="KW-0378">Hydrolase</keyword>
<dbReference type="AlphaFoldDB" id="A0A3S0NAW2"/>
<dbReference type="PANTHER" id="PTHR10120">
    <property type="entry name" value="CAAX PRENYL PROTEASE 1"/>
    <property type="match status" value="1"/>
</dbReference>
<feature type="binding site" evidence="12">
    <location>
        <position position="274"/>
    </location>
    <ligand>
        <name>Zn(2+)</name>
        <dbReference type="ChEBI" id="CHEBI:29105"/>
        <note>catalytic</note>
    </ligand>
</feature>
<dbReference type="EMBL" id="WUBZ01000005">
    <property type="protein sequence ID" value="MWV53939.1"/>
    <property type="molecule type" value="Genomic_DNA"/>
</dbReference>
<evidence type="ECO:0000256" key="5">
    <source>
        <dbReference type="ARBA" id="ARBA00022801"/>
    </source>
</evidence>
<dbReference type="EMBL" id="RXYK01000004">
    <property type="protein sequence ID" value="RTY38832.1"/>
    <property type="molecule type" value="Genomic_DNA"/>
</dbReference>
<evidence type="ECO:0000256" key="8">
    <source>
        <dbReference type="ARBA" id="ARBA00022989"/>
    </source>
</evidence>
<evidence type="ECO:0000313" key="19">
    <source>
        <dbReference type="EMBL" id="RTY38832.1"/>
    </source>
</evidence>
<evidence type="ECO:0000313" key="17">
    <source>
        <dbReference type="EMBL" id="KAA6232967.1"/>
    </source>
</evidence>
<dbReference type="GO" id="GO:0071586">
    <property type="term" value="P:CAAX-box protein processing"/>
    <property type="evidence" value="ECO:0007669"/>
    <property type="project" value="InterPro"/>
</dbReference>
<feature type="transmembrane region" description="Helical" evidence="14">
    <location>
        <begin position="99"/>
        <end position="123"/>
    </location>
</feature>
<reference evidence="18 22" key="3">
    <citation type="submission" date="2019-11" db="EMBL/GenBank/DDBJ databases">
        <title>Green- and brown-colored morphotypes of Chlorobia in the stratified aquatic ecosystems of Kandalaksha Gulf (White Sea): A model for study of the accessory genome evolution.</title>
        <authorList>
            <person name="Grouzdev D.S."/>
        </authorList>
    </citation>
    <scope>NUCLEOTIDE SEQUENCE [LARGE SCALE GENOMIC DNA]</scope>
    <source>
        <strain evidence="18 22">ZM</strain>
    </source>
</reference>
<dbReference type="OMA" id="FVIEEKF"/>
<evidence type="ECO:0000256" key="4">
    <source>
        <dbReference type="ARBA" id="ARBA00022723"/>
    </source>
</evidence>
<dbReference type="Gene3D" id="3.30.2010.10">
    <property type="entry name" value="Metalloproteases ('zincins'), catalytic domain"/>
    <property type="match status" value="1"/>
</dbReference>
<organism evidence="19 20">
    <name type="scientific">Chlorobium phaeovibrioides</name>
    <dbReference type="NCBI Taxonomy" id="1094"/>
    <lineage>
        <taxon>Bacteria</taxon>
        <taxon>Pseudomonadati</taxon>
        <taxon>Chlorobiota</taxon>
        <taxon>Chlorobiia</taxon>
        <taxon>Chlorobiales</taxon>
        <taxon>Chlorobiaceae</taxon>
        <taxon>Chlorobium/Pelodictyon group</taxon>
        <taxon>Chlorobium</taxon>
    </lineage>
</organism>
<dbReference type="InterPro" id="IPR032456">
    <property type="entry name" value="Peptidase_M48_N"/>
</dbReference>
<protein>
    <submittedName>
        <fullName evidence="17">M48 family metallopeptidase</fullName>
    </submittedName>
    <submittedName>
        <fullName evidence="18">M48 family metalloprotease</fullName>
    </submittedName>
    <submittedName>
        <fullName evidence="19">M48 family peptidase</fullName>
    </submittedName>
</protein>
<keyword evidence="9 13" id="KW-0482">Metalloprotease</keyword>
<feature type="active site" evidence="11">
    <location>
        <position position="275"/>
    </location>
</feature>
<dbReference type="Pfam" id="PF16491">
    <property type="entry name" value="Peptidase_M48_N"/>
    <property type="match status" value="1"/>
</dbReference>
<evidence type="ECO:0000313" key="22">
    <source>
        <dbReference type="Proteomes" id="UP000489351"/>
    </source>
</evidence>
<keyword evidence="10 14" id="KW-0472">Membrane</keyword>
<reference evidence="19 20" key="1">
    <citation type="submission" date="2018-12" db="EMBL/GenBank/DDBJ databases">
        <authorList>
            <person name="Lunina O.N."/>
            <person name="Grouzdev D.S."/>
            <person name="Gorlenko V.M."/>
            <person name="Savvichev A.S."/>
        </authorList>
    </citation>
    <scope>NUCLEOTIDE SEQUENCE [LARGE SCALE GENOMIC DNA]</scope>
    <source>
        <strain evidence="19 20">BrKhr-17</strain>
    </source>
</reference>
<evidence type="ECO:0000313" key="20">
    <source>
        <dbReference type="Proteomes" id="UP000279908"/>
    </source>
</evidence>
<evidence type="ECO:0000313" key="21">
    <source>
        <dbReference type="Proteomes" id="UP000327458"/>
    </source>
</evidence>
<keyword evidence="7 12" id="KW-0862">Zinc</keyword>
<dbReference type="InterPro" id="IPR027057">
    <property type="entry name" value="CAXX_Prtase_1"/>
</dbReference>
<evidence type="ECO:0000256" key="10">
    <source>
        <dbReference type="ARBA" id="ARBA00023136"/>
    </source>
</evidence>
<dbReference type="GO" id="GO:0004222">
    <property type="term" value="F:metalloendopeptidase activity"/>
    <property type="evidence" value="ECO:0007669"/>
    <property type="project" value="InterPro"/>
</dbReference>
<evidence type="ECO:0000313" key="18">
    <source>
        <dbReference type="EMBL" id="MWV53939.1"/>
    </source>
</evidence>
<evidence type="ECO:0000256" key="7">
    <source>
        <dbReference type="ARBA" id="ARBA00022833"/>
    </source>
</evidence>
<sequence length="416" mass="46411">MNIFGSVIAGTLVTVFLINLISTLLNLRASLAPLPTEFRDLYTDEAYGKSQAYLRETSRLSLFSSAFDLVLLFVFWFSGGFNLLDQFLRGFALGSVMTGVFYIGSLLLLQSVLSLPFTLYRTFVLEERFGFNRTTPAVFAGDLLKTLLLSVAIGAPLLALLLWFFQSAGSIAWLLAWGGITLVSLLLQYVAPAWIMPLFNRFVPLEDGELKSAITDYAAGVGFPLSGIYVIDGSKRSSKANAFFTGFGKRKRIALFDTLIKSHSVDELVAVLAHEIGHYTKKHILIGMVVSIVNMGVLFFLLSLFIGNAKLFEAFFMEHISVYGSLVFFMLLYTPVEFILSIVLQMLSRKHEYEADHFAVTTYSRGEALITALRNLSRSNLTNLTPHPLHVFMTYSHPPVSLRIGRLRRTLESSRS</sequence>
<evidence type="ECO:0000256" key="6">
    <source>
        <dbReference type="ARBA" id="ARBA00022824"/>
    </source>
</evidence>
<feature type="binding site" evidence="12">
    <location>
        <position position="352"/>
    </location>
    <ligand>
        <name>Zn(2+)</name>
        <dbReference type="ChEBI" id="CHEBI:29105"/>
        <note>catalytic</note>
    </ligand>
</feature>
<dbReference type="GO" id="GO:0046872">
    <property type="term" value="F:metal ion binding"/>
    <property type="evidence" value="ECO:0007669"/>
    <property type="project" value="UniProtKB-KW"/>
</dbReference>
<accession>A0A3S0NAW2</accession>
<evidence type="ECO:0000256" key="11">
    <source>
        <dbReference type="PIRSR" id="PIRSR627057-1"/>
    </source>
</evidence>
<evidence type="ECO:0000256" key="13">
    <source>
        <dbReference type="RuleBase" id="RU003983"/>
    </source>
</evidence>
<proteinExistence type="inferred from homology"/>
<feature type="transmembrane region" description="Helical" evidence="14">
    <location>
        <begin position="326"/>
        <end position="347"/>
    </location>
</feature>
<dbReference type="FunFam" id="3.30.2010.10:FF:000002">
    <property type="entry name" value="CAAX prenyl protease"/>
    <property type="match status" value="1"/>
</dbReference>
<dbReference type="InterPro" id="IPR001915">
    <property type="entry name" value="Peptidase_M48"/>
</dbReference>
<dbReference type="Pfam" id="PF01435">
    <property type="entry name" value="Peptidase_M48"/>
    <property type="match status" value="1"/>
</dbReference>
<keyword evidence="3 14" id="KW-0812">Transmembrane</keyword>
<keyword evidence="8 14" id="KW-1133">Transmembrane helix</keyword>
<evidence type="ECO:0000259" key="16">
    <source>
        <dbReference type="Pfam" id="PF16491"/>
    </source>
</evidence>
<feature type="domain" description="Peptidase M48" evidence="15">
    <location>
        <begin position="204"/>
        <end position="409"/>
    </location>
</feature>
<feature type="binding site" evidence="12">
    <location>
        <position position="278"/>
    </location>
    <ligand>
        <name>Zn(2+)</name>
        <dbReference type="ChEBI" id="CHEBI:29105"/>
        <note>catalytic</note>
    </ligand>
</feature>
<comment type="cofactor">
    <cofactor evidence="12 13">
        <name>Zn(2+)</name>
        <dbReference type="ChEBI" id="CHEBI:29105"/>
    </cofactor>
    <text evidence="12 13">Binds 1 zinc ion per subunit.</text>
</comment>
<feature type="active site" description="Proton donor" evidence="11">
    <location>
        <position position="356"/>
    </location>
</feature>
<dbReference type="CDD" id="cd07343">
    <property type="entry name" value="M48A_Zmpste24p_like"/>
    <property type="match status" value="1"/>
</dbReference>
<dbReference type="EMBL" id="VMRG01000001">
    <property type="protein sequence ID" value="KAA6232967.1"/>
    <property type="molecule type" value="Genomic_DNA"/>
</dbReference>
<comment type="subcellular location">
    <subcellularLocation>
        <location evidence="1">Endoplasmic reticulum membrane</location>
        <topology evidence="1">Multi-pass membrane protein</topology>
    </subcellularLocation>
</comment>
<dbReference type="Proteomes" id="UP000279908">
    <property type="component" value="Unassembled WGS sequence"/>
</dbReference>
<name>A0A3S0NAW2_CHLPH</name>
<keyword evidence="4 12" id="KW-0479">Metal-binding</keyword>
<feature type="transmembrane region" description="Helical" evidence="14">
    <location>
        <begin position="171"/>
        <end position="191"/>
    </location>
</feature>
<feature type="transmembrane region" description="Helical" evidence="14">
    <location>
        <begin position="284"/>
        <end position="306"/>
    </location>
</feature>
<keyword evidence="22" id="KW-1185">Reference proteome</keyword>
<dbReference type="RefSeq" id="WP_011890568.1">
    <property type="nucleotide sequence ID" value="NZ_CP041698.1"/>
</dbReference>
<feature type="domain" description="CAAX prenyl protease 1 N-terminal" evidence="16">
    <location>
        <begin position="26"/>
        <end position="201"/>
    </location>
</feature>
<keyword evidence="2 13" id="KW-0645">Protease</keyword>
<dbReference type="Proteomes" id="UP000489351">
    <property type="component" value="Unassembled WGS sequence"/>
</dbReference>
<comment type="caution">
    <text evidence="19">The sequence shown here is derived from an EMBL/GenBank/DDBJ whole genome shotgun (WGS) entry which is preliminary data.</text>
</comment>
<evidence type="ECO:0000256" key="1">
    <source>
        <dbReference type="ARBA" id="ARBA00004477"/>
    </source>
</evidence>
<evidence type="ECO:0000256" key="12">
    <source>
        <dbReference type="PIRSR" id="PIRSR627057-2"/>
    </source>
</evidence>
<comment type="similarity">
    <text evidence="13">Belongs to the peptidase M48 family.</text>
</comment>
<feature type="transmembrane region" description="Helical" evidence="14">
    <location>
        <begin position="6"/>
        <end position="27"/>
    </location>
</feature>
<evidence type="ECO:0000259" key="15">
    <source>
        <dbReference type="Pfam" id="PF01435"/>
    </source>
</evidence>
<feature type="transmembrane region" description="Helical" evidence="14">
    <location>
        <begin position="60"/>
        <end position="79"/>
    </location>
</feature>
<evidence type="ECO:0000256" key="14">
    <source>
        <dbReference type="SAM" id="Phobius"/>
    </source>
</evidence>
<keyword evidence="6" id="KW-0256">Endoplasmic reticulum</keyword>
<feature type="transmembrane region" description="Helical" evidence="14">
    <location>
        <begin position="143"/>
        <end position="165"/>
    </location>
</feature>
<evidence type="ECO:0000256" key="2">
    <source>
        <dbReference type="ARBA" id="ARBA00022670"/>
    </source>
</evidence>
<reference evidence="17 21" key="2">
    <citation type="submission" date="2019-07" db="EMBL/GenBank/DDBJ databases">
        <title>Draft genome Sequence of Chlorobium phaeovibrioides sp. strain PhvTcv-s14, from the Phylum Chlorobi.</title>
        <authorList>
            <person name="Babenko V."/>
            <person name="Boldyreva D."/>
            <person name="Kanygina A."/>
            <person name="Selezneva O."/>
            <person name="Akopiyan T."/>
            <person name="Lunina O."/>
        </authorList>
    </citation>
    <scope>NUCLEOTIDE SEQUENCE [LARGE SCALE GENOMIC DNA]</scope>
    <source>
        <strain evidence="17 21">GrTcv12</strain>
    </source>
</reference>